<dbReference type="InterPro" id="IPR036250">
    <property type="entry name" value="AcylCo_DH-like_C"/>
</dbReference>
<dbReference type="InterPro" id="IPR009075">
    <property type="entry name" value="AcylCo_DH/oxidase_C"/>
</dbReference>
<dbReference type="Gene3D" id="1.10.540.10">
    <property type="entry name" value="Acyl-CoA dehydrogenase/oxidase, N-terminal domain"/>
    <property type="match status" value="1"/>
</dbReference>
<dbReference type="PANTHER" id="PTHR43884">
    <property type="entry name" value="ACYL-COA DEHYDROGENASE"/>
    <property type="match status" value="1"/>
</dbReference>
<dbReference type="SUPFAM" id="SSF47203">
    <property type="entry name" value="Acyl-CoA dehydrogenase C-terminal domain-like"/>
    <property type="match status" value="1"/>
</dbReference>
<dbReference type="PANTHER" id="PTHR43884:SF12">
    <property type="entry name" value="ISOVALERYL-COA DEHYDROGENASE, MITOCHONDRIAL-RELATED"/>
    <property type="match status" value="1"/>
</dbReference>
<dbReference type="Pfam" id="PF02771">
    <property type="entry name" value="Acyl-CoA_dh_N"/>
    <property type="match status" value="1"/>
</dbReference>
<name>A0A7C2P0H3_UNCW3</name>
<evidence type="ECO:0000256" key="1">
    <source>
        <dbReference type="ARBA" id="ARBA00001974"/>
    </source>
</evidence>
<feature type="domain" description="Acyl-CoA oxidase/dehydrogenase middle" evidence="7">
    <location>
        <begin position="138"/>
        <end position="252"/>
    </location>
</feature>
<dbReference type="InterPro" id="IPR006091">
    <property type="entry name" value="Acyl-CoA_Oxase/DH_mid-dom"/>
</dbReference>
<dbReference type="InterPro" id="IPR009100">
    <property type="entry name" value="AcylCoA_DH/oxidase_NM_dom_sf"/>
</dbReference>
<evidence type="ECO:0000259" key="7">
    <source>
        <dbReference type="Pfam" id="PF02770"/>
    </source>
</evidence>
<dbReference type="InterPro" id="IPR046373">
    <property type="entry name" value="Acyl-CoA_Oxase/DH_mid-dom_sf"/>
</dbReference>
<sequence>MVRPVKKYLETFISEEEMALLETIEKFVEREVIPKRLDLEGGWHRDEKLATETLDDLYAKLVKLGYQKIGVPKEYGGLEISTPLRMALNEELARGDAGFAFYAAKTHSVVGPFVATGNLKKAQEYSEKLIGDDCWTAALAISEPQGGVNVEDPALHGKTIRTRAAKKGDEWIINGHKIWVGPAGPPEIFQREKLKGHLGYSVVATVDPHKGDEGIVVFHVPAETPGLLFSKPVEKMGMCFTDRNCEVWFDNVRVPDELRTGGVEIMRSRITTGRLSLAARCVGVAQAAFEIALEFMKEREIANKPVREHSLFAAQLGEIAAKIEACRAYYLCVAKMFDMPEKYGPKWSDNMLGAASAARLMAGKMVMDVLNRVMEFMGAYGYCFDCQVEKFLRDAKILVQGMGGPQRDALDSIRRFYSFEW</sequence>
<dbReference type="InterPro" id="IPR013786">
    <property type="entry name" value="AcylCoA_DH/ox_N"/>
</dbReference>
<keyword evidence="5" id="KW-0560">Oxidoreductase</keyword>
<dbReference type="InterPro" id="IPR037069">
    <property type="entry name" value="AcylCoA_DH/ox_N_sf"/>
</dbReference>
<accession>A0A7C2P0H3</accession>
<dbReference type="GO" id="GO:0003995">
    <property type="term" value="F:acyl-CoA dehydrogenase activity"/>
    <property type="evidence" value="ECO:0007669"/>
    <property type="project" value="TreeGrafter"/>
</dbReference>
<feature type="domain" description="Acyl-CoA dehydrogenase/oxidase N-terminal" evidence="8">
    <location>
        <begin position="14"/>
        <end position="130"/>
    </location>
</feature>
<evidence type="ECO:0000256" key="3">
    <source>
        <dbReference type="ARBA" id="ARBA00022630"/>
    </source>
</evidence>
<keyword evidence="4 5" id="KW-0274">FAD</keyword>
<gene>
    <name evidence="9" type="ORF">ENQ77_08645</name>
</gene>
<dbReference type="Gene3D" id="1.20.140.10">
    <property type="entry name" value="Butyryl-CoA Dehydrogenase, subunit A, domain 3"/>
    <property type="match status" value="1"/>
</dbReference>
<comment type="cofactor">
    <cofactor evidence="1 5">
        <name>FAD</name>
        <dbReference type="ChEBI" id="CHEBI:57692"/>
    </cofactor>
</comment>
<evidence type="ECO:0000256" key="5">
    <source>
        <dbReference type="RuleBase" id="RU362125"/>
    </source>
</evidence>
<proteinExistence type="inferred from homology"/>
<dbReference type="AlphaFoldDB" id="A0A7C2P0H3"/>
<evidence type="ECO:0000256" key="2">
    <source>
        <dbReference type="ARBA" id="ARBA00009347"/>
    </source>
</evidence>
<dbReference type="GO" id="GO:0050660">
    <property type="term" value="F:flavin adenine dinucleotide binding"/>
    <property type="evidence" value="ECO:0007669"/>
    <property type="project" value="InterPro"/>
</dbReference>
<comment type="caution">
    <text evidence="9">The sequence shown here is derived from an EMBL/GenBank/DDBJ whole genome shotgun (WGS) entry which is preliminary data.</text>
</comment>
<dbReference type="Pfam" id="PF02770">
    <property type="entry name" value="Acyl-CoA_dh_M"/>
    <property type="match status" value="1"/>
</dbReference>
<dbReference type="EMBL" id="DSOL01000247">
    <property type="protein sequence ID" value="HEN28690.1"/>
    <property type="molecule type" value="Genomic_DNA"/>
</dbReference>
<reference evidence="9" key="1">
    <citation type="journal article" date="2020" name="mSystems">
        <title>Genome- and Community-Level Interaction Insights into Carbon Utilization and Element Cycling Functions of Hydrothermarchaeota in Hydrothermal Sediment.</title>
        <authorList>
            <person name="Zhou Z."/>
            <person name="Liu Y."/>
            <person name="Xu W."/>
            <person name="Pan J."/>
            <person name="Luo Z.H."/>
            <person name="Li M."/>
        </authorList>
    </citation>
    <scope>NUCLEOTIDE SEQUENCE [LARGE SCALE GENOMIC DNA]</scope>
    <source>
        <strain evidence="9">SpSt-34</strain>
    </source>
</reference>
<evidence type="ECO:0000313" key="9">
    <source>
        <dbReference type="EMBL" id="HEN28690.1"/>
    </source>
</evidence>
<dbReference type="Pfam" id="PF00441">
    <property type="entry name" value="Acyl-CoA_dh_1"/>
    <property type="match status" value="1"/>
</dbReference>
<dbReference type="Gene3D" id="2.40.110.10">
    <property type="entry name" value="Butyryl-CoA Dehydrogenase, subunit A, domain 2"/>
    <property type="match status" value="1"/>
</dbReference>
<protein>
    <submittedName>
        <fullName evidence="9">Acyl-CoA dehydrogenase</fullName>
    </submittedName>
</protein>
<organism evidence="9">
    <name type="scientific">candidate division WOR-3 bacterium</name>
    <dbReference type="NCBI Taxonomy" id="2052148"/>
    <lineage>
        <taxon>Bacteria</taxon>
        <taxon>Bacteria division WOR-3</taxon>
    </lineage>
</organism>
<dbReference type="PIRSF" id="PIRSF016578">
    <property type="entry name" value="HsaA"/>
    <property type="match status" value="1"/>
</dbReference>
<evidence type="ECO:0000256" key="4">
    <source>
        <dbReference type="ARBA" id="ARBA00022827"/>
    </source>
</evidence>
<evidence type="ECO:0000259" key="6">
    <source>
        <dbReference type="Pfam" id="PF00441"/>
    </source>
</evidence>
<dbReference type="SUPFAM" id="SSF56645">
    <property type="entry name" value="Acyl-CoA dehydrogenase NM domain-like"/>
    <property type="match status" value="1"/>
</dbReference>
<keyword evidence="3 5" id="KW-0285">Flavoprotein</keyword>
<evidence type="ECO:0000259" key="8">
    <source>
        <dbReference type="Pfam" id="PF02771"/>
    </source>
</evidence>
<feature type="domain" description="Acyl-CoA dehydrogenase/oxidase C-terminal" evidence="6">
    <location>
        <begin position="261"/>
        <end position="399"/>
    </location>
</feature>
<comment type="similarity">
    <text evidence="2 5">Belongs to the acyl-CoA dehydrogenase family.</text>
</comment>